<organism evidence="2">
    <name type="scientific">Percolomonas cosmopolitus</name>
    <dbReference type="NCBI Taxonomy" id="63605"/>
    <lineage>
        <taxon>Eukaryota</taxon>
        <taxon>Discoba</taxon>
        <taxon>Heterolobosea</taxon>
        <taxon>Tetramitia</taxon>
        <taxon>Eutetramitia</taxon>
        <taxon>Percolomonadidae</taxon>
        <taxon>Percolomonas</taxon>
    </lineage>
</organism>
<evidence type="ECO:0000256" key="1">
    <source>
        <dbReference type="SAM" id="MobiDB-lite"/>
    </source>
</evidence>
<feature type="region of interest" description="Disordered" evidence="1">
    <location>
        <begin position="178"/>
        <end position="214"/>
    </location>
</feature>
<name>A0A7S1KPK3_9EUKA</name>
<feature type="compositionally biased region" description="Low complexity" evidence="1">
    <location>
        <begin position="19"/>
        <end position="33"/>
    </location>
</feature>
<feature type="compositionally biased region" description="Low complexity" evidence="1">
    <location>
        <begin position="359"/>
        <end position="368"/>
    </location>
</feature>
<evidence type="ECO:0000313" key="2">
    <source>
        <dbReference type="EMBL" id="CAD9081041.1"/>
    </source>
</evidence>
<dbReference type="AlphaFoldDB" id="A0A7S1KPK3"/>
<gene>
    <name evidence="2" type="ORF">PCOS0759_LOCUS4281</name>
</gene>
<reference evidence="2" key="1">
    <citation type="submission" date="2021-01" db="EMBL/GenBank/DDBJ databases">
        <authorList>
            <person name="Corre E."/>
            <person name="Pelletier E."/>
            <person name="Niang G."/>
            <person name="Scheremetjew M."/>
            <person name="Finn R."/>
            <person name="Kale V."/>
            <person name="Holt S."/>
            <person name="Cochrane G."/>
            <person name="Meng A."/>
            <person name="Brown T."/>
            <person name="Cohen L."/>
        </authorList>
    </citation>
    <scope>NUCLEOTIDE SEQUENCE</scope>
    <source>
        <strain evidence="2">WS</strain>
    </source>
</reference>
<feature type="compositionally biased region" description="Low complexity" evidence="1">
    <location>
        <begin position="40"/>
        <end position="51"/>
    </location>
</feature>
<feature type="region of interest" description="Disordered" evidence="1">
    <location>
        <begin position="347"/>
        <end position="369"/>
    </location>
</feature>
<feature type="compositionally biased region" description="Polar residues" evidence="1">
    <location>
        <begin position="273"/>
        <end position="297"/>
    </location>
</feature>
<sequence length="575" mass="64382">MKRFGLQKKSKGSSKEIFTSSPISPSGTPTSPSNENGMASSSRHSLFLTSSMAMPTGSSLDNHDSSPTGHSPLASVKSSLLIAAENGHVGVESAAEGEQMLRPGAHSDRPENASTSTSVVYQQQPLNPSVTYTPYNPTNPPNYQDRVIAFTQQQMQEEFVALEKHWRLEDDAHIESKDNGAKKGVHTKKLTKKQQKVAKKQRHHQHERTNKSPLNPLLLTNEALYKLHPEHYEYTARKPVKPPQTLSAQDAMDWFKEYHRVQFEQRKQGGGTERNSGLHTPASSKQPNPIQTPTHSAASQKVVNDLFSSHIIQPKWRISLYYIESVEEDRQQPGEWLFTCFSDEQRHKDGGGAGGSASGSGASAQAQGKDPVVRVVRRYKTDDAQTATIWVETFRSVLQSFWQRRWEQCLALAEQQLSNRRFSVRGPSLPKSLKSAGSASEFYQHHAWVHKINRKGQEQFRALLFSNHHMYLVNALPGDSLENVPTVRWRLEIGTVLTGLLMYDQDPTVLGILMDKNTAKKQSKKAHASYDFRCASEMARNTHMMEMCRLYHITSGGKSLEIKRVSEGKPSGSSK</sequence>
<dbReference type="EMBL" id="HBGD01005172">
    <property type="protein sequence ID" value="CAD9081041.1"/>
    <property type="molecule type" value="Transcribed_RNA"/>
</dbReference>
<feature type="region of interest" description="Disordered" evidence="1">
    <location>
        <begin position="1"/>
        <end position="73"/>
    </location>
</feature>
<feature type="compositionally biased region" description="Polar residues" evidence="1">
    <location>
        <begin position="52"/>
        <end position="69"/>
    </location>
</feature>
<feature type="region of interest" description="Disordered" evidence="1">
    <location>
        <begin position="265"/>
        <end position="297"/>
    </location>
</feature>
<protein>
    <submittedName>
        <fullName evidence="2">Uncharacterized protein</fullName>
    </submittedName>
</protein>
<proteinExistence type="predicted"/>
<accession>A0A7S1KPK3</accession>
<feature type="compositionally biased region" description="Basic residues" evidence="1">
    <location>
        <begin position="183"/>
        <end position="206"/>
    </location>
</feature>
<feature type="compositionally biased region" description="Basic residues" evidence="1">
    <location>
        <begin position="1"/>
        <end position="12"/>
    </location>
</feature>